<dbReference type="SUPFAM" id="SSF55920">
    <property type="entry name" value="Creatinase/aminopeptidase"/>
    <property type="match status" value="1"/>
</dbReference>
<dbReference type="InterPro" id="IPR032416">
    <property type="entry name" value="Peptidase_M24_C"/>
</dbReference>
<dbReference type="GO" id="GO:0005737">
    <property type="term" value="C:cytoplasm"/>
    <property type="evidence" value="ECO:0007669"/>
    <property type="project" value="UniProtKB-ARBA"/>
</dbReference>
<dbReference type="InterPro" id="IPR036005">
    <property type="entry name" value="Creatinase/aminopeptidase-like"/>
</dbReference>
<dbReference type="GO" id="GO:0046872">
    <property type="term" value="F:metal ion binding"/>
    <property type="evidence" value="ECO:0007669"/>
    <property type="project" value="UniProtKB-KW"/>
</dbReference>
<dbReference type="Pfam" id="PF16188">
    <property type="entry name" value="Peptidase_M24_C"/>
    <property type="match status" value="1"/>
</dbReference>
<dbReference type="InterPro" id="IPR033740">
    <property type="entry name" value="Pept_M24B"/>
</dbReference>
<dbReference type="Pfam" id="PF01321">
    <property type="entry name" value="Creatinase_N"/>
    <property type="match status" value="1"/>
</dbReference>
<dbReference type="Gene3D" id="3.90.230.10">
    <property type="entry name" value="Creatinase/methionine aminopeptidase superfamily"/>
    <property type="match status" value="1"/>
</dbReference>
<evidence type="ECO:0000256" key="3">
    <source>
        <dbReference type="ARBA" id="ARBA00022801"/>
    </source>
</evidence>
<feature type="domain" description="Peptidase M24 C-terminal" evidence="7">
    <location>
        <begin position="548"/>
        <end position="608"/>
    </location>
</feature>
<accession>A0A133ZJ81</accession>
<dbReference type="AlphaFoldDB" id="A0A133ZJ81"/>
<feature type="domain" description="Creatinase N-terminal" evidence="6">
    <location>
        <begin position="24"/>
        <end position="143"/>
    </location>
</feature>
<comment type="similarity">
    <text evidence="1">Belongs to the peptidase M24B family.</text>
</comment>
<reference evidence="9" key="1">
    <citation type="submission" date="2016-01" db="EMBL/GenBank/DDBJ databases">
        <authorList>
            <person name="Mitreva M."/>
            <person name="Pepin K.H."/>
            <person name="Mihindukulasuriya K.A."/>
            <person name="Fulton R."/>
            <person name="Fronick C."/>
            <person name="O'Laughlin M."/>
            <person name="Miner T."/>
            <person name="Herter B."/>
            <person name="Rosa B.A."/>
            <person name="Cordes M."/>
            <person name="Tomlinson C."/>
            <person name="Wollam A."/>
            <person name="Palsikar V.B."/>
            <person name="Mardis E.R."/>
            <person name="Wilson R.K."/>
        </authorList>
    </citation>
    <scope>NUCLEOTIDE SEQUENCE [LARGE SCALE GENOMIC DNA]</scope>
    <source>
        <strain evidence="9">DNF00896</strain>
    </source>
</reference>
<keyword evidence="4" id="KW-0464">Manganese</keyword>
<evidence type="ECO:0000256" key="1">
    <source>
        <dbReference type="ARBA" id="ARBA00008766"/>
    </source>
</evidence>
<dbReference type="FunFam" id="3.90.230.10:FF:000007">
    <property type="entry name" value="Xaa-Pro aminopeptidase P"/>
    <property type="match status" value="1"/>
</dbReference>
<dbReference type="Pfam" id="PF00557">
    <property type="entry name" value="Peptidase_M24"/>
    <property type="match status" value="1"/>
</dbReference>
<organism evidence="8 9">
    <name type="scientific">Lachnoanaerobaculum saburreum</name>
    <dbReference type="NCBI Taxonomy" id="467210"/>
    <lineage>
        <taxon>Bacteria</taxon>
        <taxon>Bacillati</taxon>
        <taxon>Bacillota</taxon>
        <taxon>Clostridia</taxon>
        <taxon>Lachnospirales</taxon>
        <taxon>Lachnospiraceae</taxon>
        <taxon>Lachnoanaerobaculum</taxon>
    </lineage>
</organism>
<evidence type="ECO:0000256" key="2">
    <source>
        <dbReference type="ARBA" id="ARBA00022723"/>
    </source>
</evidence>
<dbReference type="InterPro" id="IPR000587">
    <property type="entry name" value="Creatinase_N"/>
</dbReference>
<comment type="caution">
    <text evidence="8">The sequence shown here is derived from an EMBL/GenBank/DDBJ whole genome shotgun (WGS) entry which is preliminary data.</text>
</comment>
<dbReference type="EMBL" id="LSDA01000111">
    <property type="protein sequence ID" value="KXB55489.1"/>
    <property type="molecule type" value="Genomic_DNA"/>
</dbReference>
<dbReference type="InterPro" id="IPR000994">
    <property type="entry name" value="Pept_M24"/>
</dbReference>
<evidence type="ECO:0000259" key="5">
    <source>
        <dbReference type="Pfam" id="PF00557"/>
    </source>
</evidence>
<dbReference type="PANTHER" id="PTHR43763:SF6">
    <property type="entry name" value="XAA-PRO AMINOPEPTIDASE 1"/>
    <property type="match status" value="1"/>
</dbReference>
<keyword evidence="9" id="KW-1185">Reference proteome</keyword>
<dbReference type="STRING" id="467210.HMPREF1866_02029"/>
<dbReference type="Pfam" id="PF16189">
    <property type="entry name" value="Creatinase_N_2"/>
    <property type="match status" value="1"/>
</dbReference>
<dbReference type="CDD" id="cd01085">
    <property type="entry name" value="APP"/>
    <property type="match status" value="1"/>
</dbReference>
<feature type="domain" description="Peptidase M24" evidence="5">
    <location>
        <begin position="326"/>
        <end position="542"/>
    </location>
</feature>
<dbReference type="InterPro" id="IPR050422">
    <property type="entry name" value="X-Pro_aminopeptidase_P"/>
</dbReference>
<evidence type="ECO:0000313" key="9">
    <source>
        <dbReference type="Proteomes" id="UP000070394"/>
    </source>
</evidence>
<dbReference type="Gene3D" id="3.40.350.10">
    <property type="entry name" value="Creatinase/prolidase N-terminal domain"/>
    <property type="match status" value="2"/>
</dbReference>
<evidence type="ECO:0000313" key="8">
    <source>
        <dbReference type="EMBL" id="KXB55489.1"/>
    </source>
</evidence>
<evidence type="ECO:0000256" key="4">
    <source>
        <dbReference type="ARBA" id="ARBA00023211"/>
    </source>
</evidence>
<protein>
    <submittedName>
        <fullName evidence="8">Creatinase</fullName>
    </submittedName>
</protein>
<dbReference type="SUPFAM" id="SSF53092">
    <property type="entry name" value="Creatinase/prolidase N-terminal domain"/>
    <property type="match status" value="2"/>
</dbReference>
<dbReference type="PATRIC" id="fig|467210.3.peg.2007"/>
<evidence type="ECO:0000259" key="7">
    <source>
        <dbReference type="Pfam" id="PF16188"/>
    </source>
</evidence>
<dbReference type="InterPro" id="IPR029149">
    <property type="entry name" value="Creatin/AminoP/Spt16_N"/>
</dbReference>
<dbReference type="Proteomes" id="UP000070394">
    <property type="component" value="Unassembled WGS sequence"/>
</dbReference>
<sequence>MQYLGKLKPRYCERSIMRATIVDLRKVMQREGIDAWISPSSDAHQSEYPTEYDKCRRFLSGFTGSAGTLLVLKEEAYLWTDGRYFLQAESELKDSGITLMKMGEPGVPTLDELLEKKLKSGEVLGFNGSVLSFSEGKVIAGKVVKNGVKLKIGKDITNEIWLDRPERPHTKVFILDEKYAGKSASTKINEVRERMNGKDLLIISSLSDIAWLTNLRAFDIQCNPLLLSYFILEKDRATIFIQDKSLTDEVREYLKKNGIDIKPYDDFDETVAGISHKEILFDEADVSYKTFISISKKENANKLYSVLSPVTYLKNIKNEVEVANTKKSHLRDGVYMAKYIYWLKNQVKNGANLTEKTASDYLDNLRREDELFLDLSFPTISGYADNGAIVHYEAEYETAKKLEAKGLYLFDSGATYKDGTTDVTRTISLGENTDEEKLHYTLVTIGMLRLLNTTFKRGAIGVCLDIKAREALWEYGLDYNHGTGHGVGFVNTVHEMPTSIRNKINKDVYRNLEFEPGMIMSDEPGVYISGKHGIRMEILMTVVDKGEGFLGFEPLTMAPIDNEPLLVDVMTKRDIELYNNYQRQVYDSISGGLNEEEKAWLKEVTKEI</sequence>
<keyword evidence="2" id="KW-0479">Metal-binding</keyword>
<proteinExistence type="inferred from homology"/>
<keyword evidence="3" id="KW-0378">Hydrolase</keyword>
<gene>
    <name evidence="8" type="ORF">HMPREF1866_02029</name>
</gene>
<dbReference type="GO" id="GO:0070006">
    <property type="term" value="F:metalloaminopeptidase activity"/>
    <property type="evidence" value="ECO:0007669"/>
    <property type="project" value="InterPro"/>
</dbReference>
<evidence type="ECO:0000259" key="6">
    <source>
        <dbReference type="Pfam" id="PF01321"/>
    </source>
</evidence>
<dbReference type="PANTHER" id="PTHR43763">
    <property type="entry name" value="XAA-PRO AMINOPEPTIDASE 1"/>
    <property type="match status" value="1"/>
</dbReference>
<name>A0A133ZJ81_9FIRM</name>